<accession>A0A921IUE8</accession>
<gene>
    <name evidence="1" type="ORF">K8V70_00310</name>
</gene>
<reference evidence="1" key="2">
    <citation type="submission" date="2021-09" db="EMBL/GenBank/DDBJ databases">
        <authorList>
            <person name="Gilroy R."/>
        </authorList>
    </citation>
    <scope>NUCLEOTIDE SEQUENCE</scope>
    <source>
        <strain evidence="1">ChiHjej13B12-9602</strain>
    </source>
</reference>
<dbReference type="RefSeq" id="WP_273188416.1">
    <property type="nucleotide sequence ID" value="NZ_DYUZ01000003.1"/>
</dbReference>
<evidence type="ECO:0000313" key="2">
    <source>
        <dbReference type="Proteomes" id="UP000753256"/>
    </source>
</evidence>
<protein>
    <submittedName>
        <fullName evidence="1">Uncharacterized protein</fullName>
    </submittedName>
</protein>
<comment type="caution">
    <text evidence="1">The sequence shown here is derived from an EMBL/GenBank/DDBJ whole genome shotgun (WGS) entry which is preliminary data.</text>
</comment>
<evidence type="ECO:0000313" key="1">
    <source>
        <dbReference type="EMBL" id="HJG36299.1"/>
    </source>
</evidence>
<sequence>MTNNPNTFSSTHPVPFSRARAVALRVLTAPGLAGRVFLEGGLVPWVVSGCDFGRPHGDVDIAVRLSDMPTARDWLAAEGLYDPALDSLNLSCNSGHGDFGAHALVDGVLVSFCPFFFEGDLHQRNAALVAADGFDALLEATVPGVMEGDLFEVRALPGGAVIGCAALESVRAAKVMSGREKDARDIAEIDRIGYDLARYACVVSAYESMRIECVAHGE</sequence>
<proteinExistence type="predicted"/>
<reference evidence="1" key="1">
    <citation type="journal article" date="2021" name="PeerJ">
        <title>Extensive microbial diversity within the chicken gut microbiome revealed by metagenomics and culture.</title>
        <authorList>
            <person name="Gilroy R."/>
            <person name="Ravi A."/>
            <person name="Getino M."/>
            <person name="Pursley I."/>
            <person name="Horton D.L."/>
            <person name="Alikhan N.F."/>
            <person name="Baker D."/>
            <person name="Gharbi K."/>
            <person name="Hall N."/>
            <person name="Watson M."/>
            <person name="Adriaenssens E.M."/>
            <person name="Foster-Nyarko E."/>
            <person name="Jarju S."/>
            <person name="Secka A."/>
            <person name="Antonio M."/>
            <person name="Oren A."/>
            <person name="Chaudhuri R.R."/>
            <person name="La Ragione R."/>
            <person name="Hildebrand F."/>
            <person name="Pallen M.J."/>
        </authorList>
    </citation>
    <scope>NUCLEOTIDE SEQUENCE</scope>
    <source>
        <strain evidence="1">ChiHjej13B12-9602</strain>
    </source>
</reference>
<organism evidence="1 2">
    <name type="scientific">Enorma phocaeensis</name>
    <dbReference type="NCBI Taxonomy" id="1871019"/>
    <lineage>
        <taxon>Bacteria</taxon>
        <taxon>Bacillati</taxon>
        <taxon>Actinomycetota</taxon>
        <taxon>Coriobacteriia</taxon>
        <taxon>Coriobacteriales</taxon>
        <taxon>Coriobacteriaceae</taxon>
        <taxon>Enorma</taxon>
    </lineage>
</organism>
<dbReference type="Gene3D" id="3.30.460.40">
    <property type="match status" value="1"/>
</dbReference>
<dbReference type="EMBL" id="DYUZ01000003">
    <property type="protein sequence ID" value="HJG36299.1"/>
    <property type="molecule type" value="Genomic_DNA"/>
</dbReference>
<dbReference type="AlphaFoldDB" id="A0A921IUE8"/>
<dbReference type="Proteomes" id="UP000753256">
    <property type="component" value="Unassembled WGS sequence"/>
</dbReference>
<name>A0A921IUE8_9ACTN</name>